<dbReference type="EMBL" id="CM035420">
    <property type="protein sequence ID" value="KAH7404769.1"/>
    <property type="molecule type" value="Genomic_DNA"/>
</dbReference>
<evidence type="ECO:0000313" key="1">
    <source>
        <dbReference type="EMBL" id="KAH7404769.1"/>
    </source>
</evidence>
<organism evidence="1 2">
    <name type="scientific">Ceratopteris richardii</name>
    <name type="common">Triangle waterfern</name>
    <dbReference type="NCBI Taxonomy" id="49495"/>
    <lineage>
        <taxon>Eukaryota</taxon>
        <taxon>Viridiplantae</taxon>
        <taxon>Streptophyta</taxon>
        <taxon>Embryophyta</taxon>
        <taxon>Tracheophyta</taxon>
        <taxon>Polypodiopsida</taxon>
        <taxon>Polypodiidae</taxon>
        <taxon>Polypodiales</taxon>
        <taxon>Pteridineae</taxon>
        <taxon>Pteridaceae</taxon>
        <taxon>Parkerioideae</taxon>
        <taxon>Ceratopteris</taxon>
    </lineage>
</organism>
<keyword evidence="2" id="KW-1185">Reference proteome</keyword>
<dbReference type="AlphaFoldDB" id="A0A8T2T753"/>
<accession>A0A8T2T753</accession>
<dbReference type="Proteomes" id="UP000825935">
    <property type="component" value="Chromosome 15"/>
</dbReference>
<gene>
    <name evidence="1" type="ORF">KP509_15G041700</name>
</gene>
<protein>
    <submittedName>
        <fullName evidence="1">Uncharacterized protein</fullName>
    </submittedName>
</protein>
<reference evidence="1" key="1">
    <citation type="submission" date="2021-08" db="EMBL/GenBank/DDBJ databases">
        <title>WGS assembly of Ceratopteris richardii.</title>
        <authorList>
            <person name="Marchant D.B."/>
            <person name="Chen G."/>
            <person name="Jenkins J."/>
            <person name="Shu S."/>
            <person name="Leebens-Mack J."/>
            <person name="Grimwood J."/>
            <person name="Schmutz J."/>
            <person name="Soltis P."/>
            <person name="Soltis D."/>
            <person name="Chen Z.-H."/>
        </authorList>
    </citation>
    <scope>NUCLEOTIDE SEQUENCE</scope>
    <source>
        <strain evidence="1">Whitten #5841</strain>
        <tissue evidence="1">Leaf</tissue>
    </source>
</reference>
<name>A0A8T2T753_CERRI</name>
<proteinExistence type="predicted"/>
<comment type="caution">
    <text evidence="1">The sequence shown here is derived from an EMBL/GenBank/DDBJ whole genome shotgun (WGS) entry which is preliminary data.</text>
</comment>
<sequence length="89" mass="10257">MLERSQVTFVNNVLHLGLNSQKNRNGRCNTKLGSFSELRDKKRVKFSRGSWNLQHISMVKRGIRCEASRGRVPRIGFSGERQNQTRKGI</sequence>
<evidence type="ECO:0000313" key="2">
    <source>
        <dbReference type="Proteomes" id="UP000825935"/>
    </source>
</evidence>